<dbReference type="PANTHER" id="PTHR10890">
    <property type="entry name" value="CYSTEINYL-TRNA SYNTHETASE"/>
    <property type="match status" value="1"/>
</dbReference>
<dbReference type="Gene3D" id="1.20.1050.130">
    <property type="match status" value="1"/>
</dbReference>
<keyword evidence="10" id="KW-0862">Zinc</keyword>
<keyword evidence="13 24" id="KW-0472">Membrane</keyword>
<keyword evidence="14" id="KW-0030">Aminoacyl-tRNA synthetase</keyword>
<feature type="region of interest" description="Disordered" evidence="23">
    <location>
        <begin position="251"/>
        <end position="271"/>
    </location>
</feature>
<feature type="signal peptide" evidence="25">
    <location>
        <begin position="1"/>
        <end position="18"/>
    </location>
</feature>
<dbReference type="InterPro" id="IPR014729">
    <property type="entry name" value="Rossmann-like_a/b/a_fold"/>
</dbReference>
<dbReference type="PROSITE" id="PS50017">
    <property type="entry name" value="DEATH_DOMAIN"/>
    <property type="match status" value="1"/>
</dbReference>
<evidence type="ECO:0000256" key="18">
    <source>
        <dbReference type="ARBA" id="ARBA00031499"/>
    </source>
</evidence>
<gene>
    <name evidence="28" type="ORF">NXF25_001247</name>
</gene>
<comment type="function">
    <text evidence="19">Catalyzes the ATP-dependent ligation of cysteine to tRNA(Cys).</text>
</comment>
<dbReference type="GO" id="GO:0006915">
    <property type="term" value="P:apoptotic process"/>
    <property type="evidence" value="ECO:0007669"/>
    <property type="project" value="UniProtKB-KW"/>
</dbReference>
<feature type="compositionally biased region" description="Basic and acidic residues" evidence="23">
    <location>
        <begin position="1155"/>
        <end position="1181"/>
    </location>
</feature>
<dbReference type="AlphaFoldDB" id="A0AAW1C7U9"/>
<dbReference type="InterPro" id="IPR009080">
    <property type="entry name" value="tRNAsynth_Ia_anticodon-bd"/>
</dbReference>
<evidence type="ECO:0000256" key="23">
    <source>
        <dbReference type="SAM" id="MobiDB-lite"/>
    </source>
</evidence>
<evidence type="ECO:0000313" key="29">
    <source>
        <dbReference type="Proteomes" id="UP001474421"/>
    </source>
</evidence>
<keyword evidence="9" id="KW-0547">Nucleotide-binding</keyword>
<feature type="disulfide bond" evidence="22">
    <location>
        <begin position="84"/>
        <end position="102"/>
    </location>
</feature>
<evidence type="ECO:0000256" key="3">
    <source>
        <dbReference type="ARBA" id="ARBA00012832"/>
    </source>
</evidence>
<feature type="region of interest" description="Disordered" evidence="23">
    <location>
        <begin position="1118"/>
        <end position="1184"/>
    </location>
</feature>
<comment type="caution">
    <text evidence="28">The sequence shown here is derived from an EMBL/GenBank/DDBJ whole genome shotgun (WGS) entry which is preliminary data.</text>
</comment>
<keyword evidence="11" id="KW-0067">ATP-binding</keyword>
<evidence type="ECO:0000256" key="4">
    <source>
        <dbReference type="ARBA" id="ARBA00022598"/>
    </source>
</evidence>
<dbReference type="EMBL" id="JAOTOJ010000001">
    <property type="protein sequence ID" value="KAK9410072.1"/>
    <property type="molecule type" value="Genomic_DNA"/>
</dbReference>
<evidence type="ECO:0000313" key="28">
    <source>
        <dbReference type="EMBL" id="KAK9410072.1"/>
    </source>
</evidence>
<dbReference type="InterPro" id="IPR015803">
    <property type="entry name" value="Cys-tRNA-ligase"/>
</dbReference>
<organism evidence="28 29">
    <name type="scientific">Crotalus adamanteus</name>
    <name type="common">Eastern diamondback rattlesnake</name>
    <dbReference type="NCBI Taxonomy" id="8729"/>
    <lineage>
        <taxon>Eukaryota</taxon>
        <taxon>Metazoa</taxon>
        <taxon>Chordata</taxon>
        <taxon>Craniata</taxon>
        <taxon>Vertebrata</taxon>
        <taxon>Euteleostomi</taxon>
        <taxon>Lepidosauria</taxon>
        <taxon>Squamata</taxon>
        <taxon>Bifurcata</taxon>
        <taxon>Unidentata</taxon>
        <taxon>Episquamata</taxon>
        <taxon>Toxicofera</taxon>
        <taxon>Serpentes</taxon>
        <taxon>Colubroidea</taxon>
        <taxon>Viperidae</taxon>
        <taxon>Crotalinae</taxon>
        <taxon>Crotalus</taxon>
    </lineage>
</organism>
<evidence type="ECO:0000256" key="17">
    <source>
        <dbReference type="ARBA" id="ARBA00023180"/>
    </source>
</evidence>
<dbReference type="InterPro" id="IPR036282">
    <property type="entry name" value="Glutathione-S-Trfase_C_sf"/>
</dbReference>
<evidence type="ECO:0000256" key="16">
    <source>
        <dbReference type="ARBA" id="ARBA00023170"/>
    </source>
</evidence>
<keyword evidence="8" id="KW-0677">Repeat</keyword>
<evidence type="ECO:0000256" key="7">
    <source>
        <dbReference type="ARBA" id="ARBA00022729"/>
    </source>
</evidence>
<dbReference type="GO" id="GO:0005737">
    <property type="term" value="C:cytoplasm"/>
    <property type="evidence" value="ECO:0007669"/>
    <property type="project" value="TreeGrafter"/>
</dbReference>
<feature type="disulfide bond" evidence="22">
    <location>
        <begin position="81"/>
        <end position="94"/>
    </location>
</feature>
<dbReference type="Proteomes" id="UP001474421">
    <property type="component" value="Unassembled WGS sequence"/>
</dbReference>
<feature type="transmembrane region" description="Helical" evidence="24">
    <location>
        <begin position="156"/>
        <end position="177"/>
    </location>
</feature>
<evidence type="ECO:0000256" key="24">
    <source>
        <dbReference type="SAM" id="Phobius"/>
    </source>
</evidence>
<evidence type="ECO:0000256" key="21">
    <source>
        <dbReference type="ARBA" id="ARBA00048159"/>
    </source>
</evidence>
<dbReference type="SUPFAM" id="SSF52374">
    <property type="entry name" value="Nucleotidylyl transferase"/>
    <property type="match status" value="1"/>
</dbReference>
<dbReference type="CDD" id="cd00672">
    <property type="entry name" value="CysRS_core"/>
    <property type="match status" value="1"/>
</dbReference>
<keyword evidence="24" id="KW-0812">Transmembrane</keyword>
<keyword evidence="6" id="KW-0479">Metal-binding</keyword>
<evidence type="ECO:0000259" key="27">
    <source>
        <dbReference type="PROSITE" id="PS50050"/>
    </source>
</evidence>
<dbReference type="InterPro" id="IPR017900">
    <property type="entry name" value="4Fe4S_Fe_S_CS"/>
</dbReference>
<dbReference type="GO" id="GO:0004888">
    <property type="term" value="F:transmembrane signaling receptor activity"/>
    <property type="evidence" value="ECO:0007669"/>
    <property type="project" value="UniProtKB-ARBA"/>
</dbReference>
<dbReference type="InterPro" id="IPR001368">
    <property type="entry name" value="TNFR/NGFR_Cys_rich_reg"/>
</dbReference>
<evidence type="ECO:0000256" key="15">
    <source>
        <dbReference type="ARBA" id="ARBA00023157"/>
    </source>
</evidence>
<evidence type="ECO:0000256" key="13">
    <source>
        <dbReference type="ARBA" id="ARBA00023136"/>
    </source>
</evidence>
<feature type="chain" id="PRO_5043351324" description="Cysteine--tRNA ligase, cytoplasmic" evidence="25">
    <location>
        <begin position="19"/>
        <end position="1212"/>
    </location>
</feature>
<dbReference type="Pfam" id="PF00020">
    <property type="entry name" value="TNFR_c6"/>
    <property type="match status" value="2"/>
</dbReference>
<dbReference type="InterPro" id="IPR032678">
    <property type="entry name" value="tRNA-synt_1_cat_dom"/>
</dbReference>
<dbReference type="HAMAP" id="MF_00041">
    <property type="entry name" value="Cys_tRNA_synth"/>
    <property type="match status" value="1"/>
</dbReference>
<feature type="region of interest" description="Disordered" evidence="23">
    <location>
        <begin position="191"/>
        <end position="218"/>
    </location>
</feature>
<dbReference type="GO" id="GO:0016020">
    <property type="term" value="C:membrane"/>
    <property type="evidence" value="ECO:0007669"/>
    <property type="project" value="UniProtKB-SubCell"/>
</dbReference>
<feature type="repeat" description="TNFR-Cys" evidence="22">
    <location>
        <begin position="61"/>
        <end position="102"/>
    </location>
</feature>
<dbReference type="GO" id="GO:0006423">
    <property type="term" value="P:cysteinyl-tRNA aminoacylation"/>
    <property type="evidence" value="ECO:0007669"/>
    <property type="project" value="InterPro"/>
</dbReference>
<comment type="caution">
    <text evidence="22">Lacks conserved residue(s) required for the propagation of feature annotation.</text>
</comment>
<dbReference type="SUPFAM" id="SSF47616">
    <property type="entry name" value="GST C-terminal domain-like"/>
    <property type="match status" value="1"/>
</dbReference>
<reference evidence="28 29" key="1">
    <citation type="journal article" date="2024" name="Proc. Natl. Acad. Sci. U.S.A.">
        <title>The genetic regulatory architecture and epigenomic basis for age-related changes in rattlesnake venom.</title>
        <authorList>
            <person name="Hogan M.P."/>
            <person name="Holding M.L."/>
            <person name="Nystrom G.S."/>
            <person name="Colston T.J."/>
            <person name="Bartlett D.A."/>
            <person name="Mason A.J."/>
            <person name="Ellsworth S.A."/>
            <person name="Rautsaw R.M."/>
            <person name="Lawrence K.C."/>
            <person name="Strickland J.L."/>
            <person name="He B."/>
            <person name="Fraser P."/>
            <person name="Margres M.J."/>
            <person name="Gilbert D.M."/>
            <person name="Gibbs H.L."/>
            <person name="Parkinson C.L."/>
            <person name="Rokyta D.R."/>
        </authorList>
    </citation>
    <scope>NUCLEOTIDE SEQUENCE [LARGE SCALE GENOMIC DNA]</scope>
    <source>
        <strain evidence="28">DRR0105</strain>
    </source>
</reference>
<evidence type="ECO:0000256" key="20">
    <source>
        <dbReference type="ARBA" id="ARBA00039362"/>
    </source>
</evidence>
<evidence type="ECO:0000256" key="19">
    <source>
        <dbReference type="ARBA" id="ARBA00037196"/>
    </source>
</evidence>
<proteinExistence type="inferred from homology"/>
<dbReference type="Pfam" id="PF01406">
    <property type="entry name" value="tRNA-synt_1e"/>
    <property type="match status" value="1"/>
</dbReference>
<dbReference type="Gene3D" id="3.40.50.620">
    <property type="entry name" value="HUPs"/>
    <property type="match status" value="1"/>
</dbReference>
<dbReference type="InterPro" id="IPR024909">
    <property type="entry name" value="Cys-tRNA/MSH_ligase"/>
</dbReference>
<feature type="compositionally biased region" description="Basic and acidic residues" evidence="23">
    <location>
        <begin position="1118"/>
        <end position="1143"/>
    </location>
</feature>
<keyword evidence="12" id="KW-0648">Protein biosynthesis</keyword>
<dbReference type="SUPFAM" id="SSF57586">
    <property type="entry name" value="TNF receptor-like"/>
    <property type="match status" value="2"/>
</dbReference>
<dbReference type="Pfam" id="PF00531">
    <property type="entry name" value="Death"/>
    <property type="match status" value="1"/>
</dbReference>
<keyword evidence="24" id="KW-1133">Transmembrane helix</keyword>
<comment type="catalytic activity">
    <reaction evidence="21">
        <text>tRNA(Cys) + L-cysteine + ATP = L-cysteinyl-tRNA(Cys) + AMP + diphosphate</text>
        <dbReference type="Rhea" id="RHEA:17773"/>
        <dbReference type="Rhea" id="RHEA-COMP:9661"/>
        <dbReference type="Rhea" id="RHEA-COMP:9679"/>
        <dbReference type="ChEBI" id="CHEBI:30616"/>
        <dbReference type="ChEBI" id="CHEBI:33019"/>
        <dbReference type="ChEBI" id="CHEBI:35235"/>
        <dbReference type="ChEBI" id="CHEBI:78442"/>
        <dbReference type="ChEBI" id="CHEBI:78517"/>
        <dbReference type="ChEBI" id="CHEBI:456215"/>
        <dbReference type="EC" id="6.1.1.16"/>
    </reaction>
    <physiologicalReaction direction="left-to-right" evidence="21">
        <dbReference type="Rhea" id="RHEA:17774"/>
    </physiologicalReaction>
</comment>
<evidence type="ECO:0000256" key="9">
    <source>
        <dbReference type="ARBA" id="ARBA00022741"/>
    </source>
</evidence>
<feature type="disulfide bond" evidence="22">
    <location>
        <begin position="124"/>
        <end position="142"/>
    </location>
</feature>
<dbReference type="GO" id="GO:0004817">
    <property type="term" value="F:cysteine-tRNA ligase activity"/>
    <property type="evidence" value="ECO:0007669"/>
    <property type="project" value="UniProtKB-EC"/>
</dbReference>
<sequence>MAVATCLAVLALLSKVESPSLRNSCDPKEFPYSGICCKLCPAGTHVEEYCSSPHTQGICKHCTDGENYTEYDNGLLKCLPCEECKPGYKMITPCTRKKNTECQCNDGYFCPQGCEECMKCKKRCPEGQVIVEPCNATTDMKCGLPHAGASDSSFTWMYIVTGVLFGIVLFVGTLYIWRKCKPLRKKASLEKEESTDHLIPGNENVNSATEAPAASEDRLSEAAERENLEMGNREQDSVLPDRPSVSSLREVVCSNGQSSGRNDVRRSNKPAVRIKGSPVKTLEDTYFQIKDMLGSNYWKQLMRKCGLLDNDIQNIIHDNAQNVDEQHYQLLKTLRDRNGTALNAHCQVTLRPPEVTIGGGAMLPETLLVASACQAELRLTRDEGGRMAAAASDYTDILSISEEEHRLKALNEYLSTRSYIQGFTFSHADVEVFRQFSGPPLDQHFHVVRWFRHIEAIYDGSFEKHIFCKLQTSKNKRTQPHWEPPQGTAQPKLCLYNSLTRNKDVFQPQSGNRVKWYCCGPTVYDASHMGHARSYISFDILRRVLKDYFRYDVFYCLNVTDIDDKIIKRARQNYLFEQYMEQRPSATQLLEDVKLASMLFSAKLEETSDPDKKQMLERMQNSVRAALEPLENGLQKKLSEGEVNKHTEILLQEAKDTLSEWLDTKLGSQVTDNSIFSKLPKFWEEEYHKDMAALNVLPPDVLTRVSEYVPEIVDFVQKIVDNGYGYVSNGSVYFDTLKFDASEKHTYAKLVPEAVGDQKALQAGEGDLSISVDRLNEKRSPNDFALWKSSKPGEPSWDSPWGKGRPGWHIECSAMAGSILGESMDIHGGGFDLRFPHHDNELAQSEAYFDNDHWVRYFLHTGHLTIAGCKMSKSLKNFITIKDALKQHTARQLRLAFLMHSWKDTLDYSKNTMESAIQYEKFISEFFLNVKDILRAPANVTSQYEKWESQEIVLNKSFYDKKEAVHEALCDNIDTRTVLEELRSLVSQCNSYIAAKKSARQMPNRMLLENISIYITHIFKVFGTIESEEGIGFPVGRNGHALNLESTVMPYLHVLSEFREGVRQIAREKKVCEVLKLCDSLRDDILPEHGVRFEDHEGLPTVVKLVDRDTLLKEREEKEKIEEEKKKKKQEAAKKKQEQEAAKLAKMKMPPGEMFKSEHDKYSKFDENGLPTHDVEGKELSKGQMKKLKKMYEAQEKLYKEFLQMNQNGVAN</sequence>
<dbReference type="InterPro" id="IPR000488">
    <property type="entry name" value="Death_dom"/>
</dbReference>
<evidence type="ECO:0000256" key="5">
    <source>
        <dbReference type="ARBA" id="ARBA00022703"/>
    </source>
</evidence>
<evidence type="ECO:0000256" key="2">
    <source>
        <dbReference type="ARBA" id="ARBA00004370"/>
    </source>
</evidence>
<feature type="domain" description="TNFR-Cys" evidence="27">
    <location>
        <begin position="61"/>
        <end position="102"/>
    </location>
</feature>
<keyword evidence="16" id="KW-0675">Receptor</keyword>
<dbReference type="PROSITE" id="PS00198">
    <property type="entry name" value="4FE4S_FER_1"/>
    <property type="match status" value="1"/>
</dbReference>
<keyword evidence="5" id="KW-0053">Apoptosis</keyword>
<evidence type="ECO:0000256" key="11">
    <source>
        <dbReference type="ARBA" id="ARBA00022840"/>
    </source>
</evidence>
<evidence type="ECO:0000256" key="12">
    <source>
        <dbReference type="ARBA" id="ARBA00022917"/>
    </source>
</evidence>
<dbReference type="NCBIfam" id="TIGR00435">
    <property type="entry name" value="cysS"/>
    <property type="match status" value="1"/>
</dbReference>
<evidence type="ECO:0000256" key="22">
    <source>
        <dbReference type="PROSITE-ProRule" id="PRU00206"/>
    </source>
</evidence>
<evidence type="ECO:0000256" key="10">
    <source>
        <dbReference type="ARBA" id="ARBA00022833"/>
    </source>
</evidence>
<feature type="repeat" description="TNFR-Cys" evidence="22">
    <location>
        <begin position="103"/>
        <end position="142"/>
    </location>
</feature>
<evidence type="ECO:0000259" key="26">
    <source>
        <dbReference type="PROSITE" id="PS50017"/>
    </source>
</evidence>
<keyword evidence="15 22" id="KW-1015">Disulfide bond</keyword>
<dbReference type="CDD" id="cd10580">
    <property type="entry name" value="TNFRSF10"/>
    <property type="match status" value="1"/>
</dbReference>
<dbReference type="PANTHER" id="PTHR10890:SF3">
    <property type="entry name" value="CYSTEINE--TRNA LIGASE, CYTOPLASMIC"/>
    <property type="match status" value="1"/>
</dbReference>
<dbReference type="GO" id="GO:0007165">
    <property type="term" value="P:signal transduction"/>
    <property type="evidence" value="ECO:0007669"/>
    <property type="project" value="InterPro"/>
</dbReference>
<dbReference type="InterPro" id="IPR011029">
    <property type="entry name" value="DEATH-like_dom_sf"/>
</dbReference>
<keyword evidence="17" id="KW-0325">Glycoprotein</keyword>
<comment type="subcellular location">
    <subcellularLocation>
        <location evidence="2">Membrane</location>
    </subcellularLocation>
</comment>
<dbReference type="GO" id="GO:0005524">
    <property type="term" value="F:ATP binding"/>
    <property type="evidence" value="ECO:0007669"/>
    <property type="project" value="UniProtKB-KW"/>
</dbReference>
<dbReference type="CDD" id="cd01670">
    <property type="entry name" value="Death"/>
    <property type="match status" value="1"/>
</dbReference>
<dbReference type="Gene3D" id="2.10.50.10">
    <property type="entry name" value="Tumor Necrosis Factor Receptor, subunit A, domain 2"/>
    <property type="match status" value="3"/>
</dbReference>
<name>A0AAW1C7U9_CROAD</name>
<keyword evidence="4 28" id="KW-0436">Ligase</keyword>
<dbReference type="PRINTS" id="PR00983">
    <property type="entry name" value="TRNASYNTHCYS"/>
</dbReference>
<dbReference type="CDD" id="cd10310">
    <property type="entry name" value="GST_C_CysRS_N"/>
    <property type="match status" value="1"/>
</dbReference>
<evidence type="ECO:0000256" key="14">
    <source>
        <dbReference type="ARBA" id="ARBA00023146"/>
    </source>
</evidence>
<dbReference type="SUPFAM" id="SSF47986">
    <property type="entry name" value="DEATH domain"/>
    <property type="match status" value="1"/>
</dbReference>
<evidence type="ECO:0000256" key="25">
    <source>
        <dbReference type="SAM" id="SignalP"/>
    </source>
</evidence>
<comment type="cofactor">
    <cofactor evidence="1">
        <name>Zn(2+)</name>
        <dbReference type="ChEBI" id="CHEBI:29105"/>
    </cofactor>
</comment>
<dbReference type="GO" id="GO:0046872">
    <property type="term" value="F:metal ion binding"/>
    <property type="evidence" value="ECO:0007669"/>
    <property type="project" value="UniProtKB-KW"/>
</dbReference>
<accession>A0AAW1C7U9</accession>
<feature type="domain" description="Death" evidence="26">
    <location>
        <begin position="298"/>
        <end position="339"/>
    </location>
</feature>
<evidence type="ECO:0000256" key="6">
    <source>
        <dbReference type="ARBA" id="ARBA00022723"/>
    </source>
</evidence>
<dbReference type="Gene3D" id="1.10.533.10">
    <property type="entry name" value="Death Domain, Fas"/>
    <property type="match status" value="1"/>
</dbReference>
<keyword evidence="29" id="KW-1185">Reference proteome</keyword>
<protein>
    <recommendedName>
        <fullName evidence="20">Cysteine--tRNA ligase, cytoplasmic</fullName>
        <ecNumber evidence="3">6.1.1.16</ecNumber>
    </recommendedName>
    <alternativeName>
        <fullName evidence="18">Cysteinyl-tRNA synthetase</fullName>
    </alternativeName>
</protein>
<dbReference type="InterPro" id="IPR034024">
    <property type="entry name" value="TNFRSF10_N"/>
</dbReference>
<dbReference type="SMART" id="SM00208">
    <property type="entry name" value="TNFR"/>
    <property type="match status" value="3"/>
</dbReference>
<feature type="domain" description="TNFR-Cys" evidence="27">
    <location>
        <begin position="103"/>
        <end position="142"/>
    </location>
</feature>
<dbReference type="PROSITE" id="PS50050">
    <property type="entry name" value="TNFR_NGFR_2"/>
    <property type="match status" value="2"/>
</dbReference>
<dbReference type="EC" id="6.1.1.16" evidence="3"/>
<dbReference type="SUPFAM" id="SSF47323">
    <property type="entry name" value="Anticodon-binding domain of a subclass of class I aminoacyl-tRNA synthetases"/>
    <property type="match status" value="1"/>
</dbReference>
<dbReference type="FunFam" id="2.10.50.10:FF:000004">
    <property type="entry name" value="Tumor necrosis factor receptor superfamily member 6"/>
    <property type="match status" value="1"/>
</dbReference>
<evidence type="ECO:0000256" key="8">
    <source>
        <dbReference type="ARBA" id="ARBA00022737"/>
    </source>
</evidence>
<evidence type="ECO:0000256" key="1">
    <source>
        <dbReference type="ARBA" id="ARBA00001947"/>
    </source>
</evidence>
<keyword evidence="7 25" id="KW-0732">Signal</keyword>